<reference evidence="1 2" key="1">
    <citation type="journal article" date="2014" name="Genome Biol. Evol.">
        <title>The genome of the myxosporean Thelohanellus kitauei shows adaptations to nutrient acquisition within its fish host.</title>
        <authorList>
            <person name="Yang Y."/>
            <person name="Xiong J."/>
            <person name="Zhou Z."/>
            <person name="Huo F."/>
            <person name="Miao W."/>
            <person name="Ran C."/>
            <person name="Liu Y."/>
            <person name="Zhang J."/>
            <person name="Feng J."/>
            <person name="Wang M."/>
            <person name="Wang M."/>
            <person name="Wang L."/>
            <person name="Yao B."/>
        </authorList>
    </citation>
    <scope>NUCLEOTIDE SEQUENCE [LARGE SCALE GENOMIC DNA]</scope>
    <source>
        <strain evidence="1">Wuqing</strain>
    </source>
</reference>
<dbReference type="AlphaFoldDB" id="A0A0C2ITN0"/>
<evidence type="ECO:0000313" key="2">
    <source>
        <dbReference type="Proteomes" id="UP000031668"/>
    </source>
</evidence>
<proteinExistence type="predicted"/>
<keyword evidence="2" id="KW-1185">Reference proteome</keyword>
<accession>A0A0C2ITN0</accession>
<sequence length="111" mass="12736">MLILTGTLKNMFDVLYHMYQFNFEATVEPQASFNSKNIIYPCESAGPNYTYEVVESHDQDHEKSSDTVKTIPVDEELNVYICCPGVCVNIDRSLYDHTSLWEIEKSSRCKG</sequence>
<gene>
    <name evidence="1" type="ORF">RF11_12071</name>
</gene>
<organism evidence="1 2">
    <name type="scientific">Thelohanellus kitauei</name>
    <name type="common">Myxosporean</name>
    <dbReference type="NCBI Taxonomy" id="669202"/>
    <lineage>
        <taxon>Eukaryota</taxon>
        <taxon>Metazoa</taxon>
        <taxon>Cnidaria</taxon>
        <taxon>Myxozoa</taxon>
        <taxon>Myxosporea</taxon>
        <taxon>Bivalvulida</taxon>
        <taxon>Platysporina</taxon>
        <taxon>Myxobolidae</taxon>
        <taxon>Thelohanellus</taxon>
    </lineage>
</organism>
<name>A0A0C2ITN0_THEKT</name>
<dbReference type="Proteomes" id="UP000031668">
    <property type="component" value="Unassembled WGS sequence"/>
</dbReference>
<evidence type="ECO:0000313" key="1">
    <source>
        <dbReference type="EMBL" id="KII68794.1"/>
    </source>
</evidence>
<protein>
    <submittedName>
        <fullName evidence="1">Uncharacterized protein</fullName>
    </submittedName>
</protein>
<dbReference type="EMBL" id="JWZT01002710">
    <property type="protein sequence ID" value="KII68794.1"/>
    <property type="molecule type" value="Genomic_DNA"/>
</dbReference>
<comment type="caution">
    <text evidence="1">The sequence shown here is derived from an EMBL/GenBank/DDBJ whole genome shotgun (WGS) entry which is preliminary data.</text>
</comment>